<accession>A0A250XNG1</accession>
<evidence type="ECO:0000313" key="2">
    <source>
        <dbReference type="Proteomes" id="UP000232323"/>
    </source>
</evidence>
<reference evidence="1 2" key="1">
    <citation type="submission" date="2017-08" db="EMBL/GenBank/DDBJ databases">
        <title>Acidophilic green algal genome provides insights into adaptation to an acidic environment.</title>
        <authorList>
            <person name="Hirooka S."/>
            <person name="Hirose Y."/>
            <person name="Kanesaki Y."/>
            <person name="Higuchi S."/>
            <person name="Fujiwara T."/>
            <person name="Onuma R."/>
            <person name="Era A."/>
            <person name="Ohbayashi R."/>
            <person name="Uzuka A."/>
            <person name="Nozaki H."/>
            <person name="Yoshikawa H."/>
            <person name="Miyagishima S.Y."/>
        </authorList>
    </citation>
    <scope>NUCLEOTIDE SEQUENCE [LARGE SCALE GENOMIC DNA]</scope>
    <source>
        <strain evidence="1 2">NIES-2499</strain>
    </source>
</reference>
<comment type="caution">
    <text evidence="1">The sequence shown here is derived from an EMBL/GenBank/DDBJ whole genome shotgun (WGS) entry which is preliminary data.</text>
</comment>
<sequence length="228" mass="24850">MKSVSVSVSVAKDPKEGFKEEEILEVTRYLEEQEGLHIHTNAIVTTKPDVVELTEMIDLGCSSSEQHPLAKSEVAEEVEESNGERGVAIRIVAIRIMKMLQGRGMEIMTSVLRDSDFRGVDLMGEHEAGWQATNTVEEAAAAAIAAVDVEDKHCDTMQTGQGHSQDMVAQRSLSRGLVRTLSAAPRCNPWAPLAGPEPNAIALQNLVEIILKSDERGSLMTVDSMRGR</sequence>
<gene>
    <name evidence="1" type="ORF">CEUSTIGMA_g11872.t1</name>
</gene>
<dbReference type="EMBL" id="BEGY01000126">
    <property type="protein sequence ID" value="GAX84452.1"/>
    <property type="molecule type" value="Genomic_DNA"/>
</dbReference>
<evidence type="ECO:0000313" key="1">
    <source>
        <dbReference type="EMBL" id="GAX84452.1"/>
    </source>
</evidence>
<name>A0A250XNG1_9CHLO</name>
<dbReference type="Proteomes" id="UP000232323">
    <property type="component" value="Unassembled WGS sequence"/>
</dbReference>
<organism evidence="1 2">
    <name type="scientific">Chlamydomonas eustigma</name>
    <dbReference type="NCBI Taxonomy" id="1157962"/>
    <lineage>
        <taxon>Eukaryota</taxon>
        <taxon>Viridiplantae</taxon>
        <taxon>Chlorophyta</taxon>
        <taxon>core chlorophytes</taxon>
        <taxon>Chlorophyceae</taxon>
        <taxon>CS clade</taxon>
        <taxon>Chlamydomonadales</taxon>
        <taxon>Chlamydomonadaceae</taxon>
        <taxon>Chlamydomonas</taxon>
    </lineage>
</organism>
<dbReference type="AlphaFoldDB" id="A0A250XNG1"/>
<proteinExistence type="predicted"/>
<protein>
    <submittedName>
        <fullName evidence="1">Uncharacterized protein</fullName>
    </submittedName>
</protein>
<keyword evidence="2" id="KW-1185">Reference proteome</keyword>